<comment type="caution">
    <text evidence="1">The sequence shown here is derived from an EMBL/GenBank/DDBJ whole genome shotgun (WGS) entry which is preliminary data.</text>
</comment>
<sequence length="77" mass="8907">MQSCTYVRPIGDSKGALRIRFAQPIAINFRYLLWQLFLPSAVSKQSCKKCCMQTRGSDDMVQVSGDTFPHRLRYQFD</sequence>
<dbReference type="Proteomes" id="UP001158986">
    <property type="component" value="Unassembled WGS sequence"/>
</dbReference>
<gene>
    <name evidence="1" type="ORF">PBS001_LOCUS1785</name>
</gene>
<organism evidence="1 2">
    <name type="scientific">Peronospora belbahrii</name>
    <dbReference type="NCBI Taxonomy" id="622444"/>
    <lineage>
        <taxon>Eukaryota</taxon>
        <taxon>Sar</taxon>
        <taxon>Stramenopiles</taxon>
        <taxon>Oomycota</taxon>
        <taxon>Peronosporomycetes</taxon>
        <taxon>Peronosporales</taxon>
        <taxon>Peronosporaceae</taxon>
        <taxon>Peronospora</taxon>
    </lineage>
</organism>
<evidence type="ECO:0000313" key="2">
    <source>
        <dbReference type="Proteomes" id="UP001158986"/>
    </source>
</evidence>
<keyword evidence="2" id="KW-1185">Reference proteome</keyword>
<accession>A0ABN8CQM8</accession>
<name>A0ABN8CQM8_9STRA</name>
<dbReference type="EMBL" id="CAKLCB010000099">
    <property type="protein sequence ID" value="CAH0515059.1"/>
    <property type="molecule type" value="Genomic_DNA"/>
</dbReference>
<reference evidence="1 2" key="1">
    <citation type="submission" date="2021-11" db="EMBL/GenBank/DDBJ databases">
        <authorList>
            <person name="Islam A."/>
            <person name="Islam S."/>
            <person name="Flora M.S."/>
            <person name="Rahman M."/>
            <person name="Ziaur R.M."/>
            <person name="Epstein J.H."/>
            <person name="Hassan M."/>
            <person name="Klassen M."/>
            <person name="Woodard K."/>
            <person name="Webb A."/>
            <person name="Webby R.J."/>
            <person name="El Zowalaty M.E."/>
        </authorList>
    </citation>
    <scope>NUCLEOTIDE SEQUENCE [LARGE SCALE GENOMIC DNA]</scope>
    <source>
        <strain evidence="1">Pbs1</strain>
    </source>
</reference>
<proteinExistence type="predicted"/>
<evidence type="ECO:0000313" key="1">
    <source>
        <dbReference type="EMBL" id="CAH0515059.1"/>
    </source>
</evidence>
<protein>
    <submittedName>
        <fullName evidence="1">Uncharacterized protein</fullName>
    </submittedName>
</protein>